<keyword evidence="1" id="KW-0238">DNA-binding</keyword>
<dbReference type="Proteomes" id="UP000031970">
    <property type="component" value="Unassembled WGS sequence"/>
</dbReference>
<reference evidence="3 4" key="1">
    <citation type="submission" date="2014-11" db="EMBL/GenBank/DDBJ databases">
        <title>Draft Genome Sequences of Nine Bacillus subtilis Strains that Form Spores with High Heat-Resistance.</title>
        <authorList>
            <person name="Krawcyk A.O."/>
            <person name="Berendsen E.M."/>
            <person name="de Jong A."/>
            <person name="Holsappel S."/>
            <person name="Eijlander R.T."/>
            <person name="Wells-Bennik M."/>
            <person name="Kuipers O.P."/>
        </authorList>
    </citation>
    <scope>NUCLEOTIDE SEQUENCE [LARGE SCALE GENOMIC DNA]</scope>
    <source>
        <strain evidence="3 4">B4067</strain>
    </source>
</reference>
<organism evidence="3 4">
    <name type="scientific">Bacillus subtilis subsp. subtilis</name>
    <dbReference type="NCBI Taxonomy" id="135461"/>
    <lineage>
        <taxon>Bacteria</taxon>
        <taxon>Bacillati</taxon>
        <taxon>Bacillota</taxon>
        <taxon>Bacilli</taxon>
        <taxon>Bacillales</taxon>
        <taxon>Bacillaceae</taxon>
        <taxon>Bacillus</taxon>
    </lineage>
</organism>
<comment type="caution">
    <text evidence="3">The sequence shown here is derived from an EMBL/GenBank/DDBJ whole genome shotgun (WGS) entry which is preliminary data.</text>
</comment>
<evidence type="ECO:0000256" key="1">
    <source>
        <dbReference type="ARBA" id="ARBA00023125"/>
    </source>
</evidence>
<dbReference type="CDD" id="cd00093">
    <property type="entry name" value="HTH_XRE"/>
    <property type="match status" value="1"/>
</dbReference>
<gene>
    <name evidence="3" type="ORF">B4067_4648</name>
</gene>
<dbReference type="RefSeq" id="WP_041052979.1">
    <property type="nucleotide sequence ID" value="NZ_JSXS01000013.1"/>
</dbReference>
<dbReference type="InterPro" id="IPR001387">
    <property type="entry name" value="Cro/C1-type_HTH"/>
</dbReference>
<evidence type="ECO:0000259" key="2">
    <source>
        <dbReference type="PROSITE" id="PS50943"/>
    </source>
</evidence>
<dbReference type="SMART" id="SM00530">
    <property type="entry name" value="HTH_XRE"/>
    <property type="match status" value="1"/>
</dbReference>
<dbReference type="InterPro" id="IPR050807">
    <property type="entry name" value="TransReg_Diox_bact_type"/>
</dbReference>
<evidence type="ECO:0000313" key="3">
    <source>
        <dbReference type="EMBL" id="KIL33429.1"/>
    </source>
</evidence>
<dbReference type="Gene3D" id="1.10.260.40">
    <property type="entry name" value="lambda repressor-like DNA-binding domains"/>
    <property type="match status" value="1"/>
</dbReference>
<accession>A0ABD3ZZP9</accession>
<proteinExistence type="predicted"/>
<dbReference type="AlphaFoldDB" id="A0ABD3ZZP9"/>
<dbReference type="EMBL" id="JSXS01000013">
    <property type="protein sequence ID" value="KIL33429.1"/>
    <property type="molecule type" value="Genomic_DNA"/>
</dbReference>
<feature type="domain" description="HTH cro/C1-type" evidence="2">
    <location>
        <begin position="10"/>
        <end position="64"/>
    </location>
</feature>
<dbReference type="PANTHER" id="PTHR46797">
    <property type="entry name" value="HTH-TYPE TRANSCRIPTIONAL REGULATOR"/>
    <property type="match status" value="1"/>
</dbReference>
<dbReference type="PROSITE" id="PS50943">
    <property type="entry name" value="HTH_CROC1"/>
    <property type="match status" value="1"/>
</dbReference>
<dbReference type="InterPro" id="IPR010982">
    <property type="entry name" value="Lambda_DNA-bd_dom_sf"/>
</dbReference>
<dbReference type="PANTHER" id="PTHR46797:SF1">
    <property type="entry name" value="METHYLPHOSPHONATE SYNTHASE"/>
    <property type="match status" value="1"/>
</dbReference>
<protein>
    <recommendedName>
        <fullName evidence="2">HTH cro/C1-type domain-containing protein</fullName>
    </recommendedName>
</protein>
<dbReference type="Pfam" id="PF01381">
    <property type="entry name" value="HTH_3"/>
    <property type="match status" value="1"/>
</dbReference>
<dbReference type="SUPFAM" id="SSF47413">
    <property type="entry name" value="lambda repressor-like DNA-binding domains"/>
    <property type="match status" value="1"/>
</dbReference>
<evidence type="ECO:0000313" key="4">
    <source>
        <dbReference type="Proteomes" id="UP000031970"/>
    </source>
</evidence>
<name>A0ABD3ZZP9_BACIU</name>
<sequence>MENQFKRHWLAERRSKADLSYRKLSKETGLAESFLWKIENGVATPSFETVVKLGKALGFDPEFFYTHEVSFKEQLYCKTS</sequence>
<dbReference type="GO" id="GO:0003677">
    <property type="term" value="F:DNA binding"/>
    <property type="evidence" value="ECO:0007669"/>
    <property type="project" value="UniProtKB-KW"/>
</dbReference>